<proteinExistence type="predicted"/>
<keyword evidence="2" id="KW-1185">Reference proteome</keyword>
<name>A0A9J6B8G3_SOLCO</name>
<reference evidence="1 2" key="1">
    <citation type="submission" date="2020-09" db="EMBL/GenBank/DDBJ databases">
        <title>De no assembly of potato wild relative species, Solanum commersonii.</title>
        <authorList>
            <person name="Cho K."/>
        </authorList>
    </citation>
    <scope>NUCLEOTIDE SEQUENCE [LARGE SCALE GENOMIC DNA]</scope>
    <source>
        <strain evidence="1">LZ3.2</strain>
        <tissue evidence="1">Leaf</tissue>
    </source>
</reference>
<sequence>MSHQQGDYVDYIEDEYELKELDEFIYEFQDELQGINLDDFDLDVDEFLGVDFGSFDSDVDEFEYMNQRMQDILDAEVRKGNDIEGIPWERATITR</sequence>
<dbReference type="EMBL" id="JACXVP010000001">
    <property type="protein sequence ID" value="KAG5632735.1"/>
    <property type="molecule type" value="Genomic_DNA"/>
</dbReference>
<dbReference type="Proteomes" id="UP000824120">
    <property type="component" value="Chromosome 1"/>
</dbReference>
<dbReference type="OrthoDB" id="785207at2759"/>
<comment type="caution">
    <text evidence="1">The sequence shown here is derived from an EMBL/GenBank/DDBJ whole genome shotgun (WGS) entry which is preliminary data.</text>
</comment>
<gene>
    <name evidence="1" type="ORF">H5410_004452</name>
</gene>
<accession>A0A9J6B8G3</accession>
<evidence type="ECO:0000313" key="1">
    <source>
        <dbReference type="EMBL" id="KAG5632735.1"/>
    </source>
</evidence>
<evidence type="ECO:0000313" key="2">
    <source>
        <dbReference type="Proteomes" id="UP000824120"/>
    </source>
</evidence>
<protein>
    <submittedName>
        <fullName evidence="1">Uncharacterized protein</fullName>
    </submittedName>
</protein>
<organism evidence="1 2">
    <name type="scientific">Solanum commersonii</name>
    <name type="common">Commerson's wild potato</name>
    <name type="synonym">Commerson's nightshade</name>
    <dbReference type="NCBI Taxonomy" id="4109"/>
    <lineage>
        <taxon>Eukaryota</taxon>
        <taxon>Viridiplantae</taxon>
        <taxon>Streptophyta</taxon>
        <taxon>Embryophyta</taxon>
        <taxon>Tracheophyta</taxon>
        <taxon>Spermatophyta</taxon>
        <taxon>Magnoliopsida</taxon>
        <taxon>eudicotyledons</taxon>
        <taxon>Gunneridae</taxon>
        <taxon>Pentapetalae</taxon>
        <taxon>asterids</taxon>
        <taxon>lamiids</taxon>
        <taxon>Solanales</taxon>
        <taxon>Solanaceae</taxon>
        <taxon>Solanoideae</taxon>
        <taxon>Solaneae</taxon>
        <taxon>Solanum</taxon>
    </lineage>
</organism>
<dbReference type="AlphaFoldDB" id="A0A9J6B8G3"/>